<dbReference type="VEuPathDB" id="FungiDB:SPAR_G02960"/>
<dbReference type="GO" id="GO:0000398">
    <property type="term" value="P:mRNA splicing, via spliceosome"/>
    <property type="evidence" value="ECO:0007669"/>
    <property type="project" value="UniProtKB-UniRule"/>
</dbReference>
<comment type="function">
    <text evidence="7">Required for pre-mRNA splicing.</text>
</comment>
<feature type="region of interest" description="Disordered" evidence="8">
    <location>
        <begin position="216"/>
        <end position="248"/>
    </location>
</feature>
<reference evidence="9" key="4">
    <citation type="submission" date="2025-08" db="UniProtKB">
        <authorList>
            <consortium name="RefSeq"/>
        </authorList>
    </citation>
    <scope>IDENTIFICATION</scope>
    <source>
        <strain evidence="9">CBS432</strain>
    </source>
</reference>
<evidence type="ECO:0000256" key="3">
    <source>
        <dbReference type="ARBA" id="ARBA00022664"/>
    </source>
</evidence>
<evidence type="ECO:0000256" key="1">
    <source>
        <dbReference type="ARBA" id="ARBA00004123"/>
    </source>
</evidence>
<dbReference type="PANTHER" id="PTHR23142">
    <property type="entry name" value="PRE-MRNA-SPLICING FACTOR 38A-RELATED"/>
    <property type="match status" value="1"/>
</dbReference>
<comment type="similarity">
    <text evidence="2 7">Belongs to the PRP38 family.</text>
</comment>
<dbReference type="GO" id="GO:0005681">
    <property type="term" value="C:spliceosomal complex"/>
    <property type="evidence" value="ECO:0007669"/>
    <property type="project" value="UniProtKB-KW"/>
</dbReference>
<evidence type="ECO:0000313" key="9">
    <source>
        <dbReference type="RefSeq" id="XP_033766418.1"/>
    </source>
</evidence>
<evidence type="ECO:0000256" key="2">
    <source>
        <dbReference type="ARBA" id="ARBA00006164"/>
    </source>
</evidence>
<comment type="subcellular location">
    <subcellularLocation>
        <location evidence="1 7">Nucleus</location>
    </subcellularLocation>
</comment>
<dbReference type="RefSeq" id="XP_033766418.1">
    <property type="nucleotide sequence ID" value="XM_033910527.1"/>
</dbReference>
<accession>A0A8B8URP8</accession>
<keyword evidence="6 7" id="KW-0539">Nucleus</keyword>
<keyword evidence="4 7" id="KW-0747">Spliceosome</keyword>
<protein>
    <recommendedName>
        <fullName evidence="7">Pre-mRNA-splicing factor 38</fullName>
    </recommendedName>
</protein>
<dbReference type="GeneID" id="54630690"/>
<dbReference type="AlphaFoldDB" id="A0A8B8URP8"/>
<keyword evidence="5 7" id="KW-0508">mRNA splicing</keyword>
<organism evidence="9">
    <name type="scientific">Saccharomyces paradoxus</name>
    <name type="common">Yeast</name>
    <name type="synonym">Saccharomyces douglasii</name>
    <dbReference type="NCBI Taxonomy" id="27291"/>
    <lineage>
        <taxon>Eukaryota</taxon>
        <taxon>Fungi</taxon>
        <taxon>Dikarya</taxon>
        <taxon>Ascomycota</taxon>
        <taxon>Saccharomycotina</taxon>
        <taxon>Saccharomycetes</taxon>
        <taxon>Saccharomycetales</taxon>
        <taxon>Saccharomycetaceae</taxon>
        <taxon>Saccharomyces</taxon>
    </lineage>
</organism>
<evidence type="ECO:0000256" key="6">
    <source>
        <dbReference type="ARBA" id="ARBA00023242"/>
    </source>
</evidence>
<dbReference type="OrthoDB" id="190958at2759"/>
<evidence type="ECO:0000256" key="4">
    <source>
        <dbReference type="ARBA" id="ARBA00022728"/>
    </source>
</evidence>
<evidence type="ECO:0000256" key="8">
    <source>
        <dbReference type="SAM" id="MobiDB-lite"/>
    </source>
</evidence>
<gene>
    <name evidence="9" type="primary">PRP38</name>
    <name evidence="9" type="ORF">SPAR_G02960</name>
</gene>
<keyword evidence="3 7" id="KW-0507">mRNA processing</keyword>
<proteinExistence type="inferred from homology"/>
<dbReference type="Pfam" id="PF03371">
    <property type="entry name" value="PRP38"/>
    <property type="match status" value="1"/>
</dbReference>
<evidence type="ECO:0000256" key="5">
    <source>
        <dbReference type="ARBA" id="ARBA00023187"/>
    </source>
</evidence>
<name>A0A8B8URP8_SACPA</name>
<reference evidence="9" key="3">
    <citation type="submission" date="2025-07" db="EMBL/GenBank/DDBJ databases">
        <authorList>
            <consortium name="NCBI Genome Project"/>
        </authorList>
    </citation>
    <scope>NUCLEOTIDE SEQUENCE</scope>
    <source>
        <strain evidence="9">CBS432</strain>
    </source>
</reference>
<dbReference type="InterPro" id="IPR005037">
    <property type="entry name" value="PRP38"/>
</dbReference>
<dbReference type="KEGG" id="spao:SPAR_G02960"/>
<reference evidence="9" key="2">
    <citation type="submission" date="2020-01" db="EMBL/GenBank/DDBJ databases">
        <title>Population-level Yeast Reference Genomes.</title>
        <authorList>
            <person name="Yue J.-X."/>
        </authorList>
    </citation>
    <scope>NUCLEOTIDE SEQUENCE</scope>
    <source>
        <strain evidence="9">CBS432</strain>
    </source>
</reference>
<evidence type="ECO:0000256" key="7">
    <source>
        <dbReference type="RuleBase" id="RU367025"/>
    </source>
</evidence>
<sequence length="248" mass="28474">MAINEFQVESHISPKQLNNQSVSLIIPRLTRDKIHNSMYYKVNLSNESMRGNTMVELLKVIICALGTVKGLDGHLHMTVLGGIEFKCILMKLIEIRPNLQQLNFLLNVKNANNFDSKYIIALLLVYVRLQYYYLNDNNNDNDEDGLIKLFKVQLYKYSQQYFKLKSFPLHVDCFAHSYNEELCIIHIDELIDWLVTQDHIWGIPLGKCQSWNKIYSSDEESSSSESESNSDSESDSDSEDDSGTGSES</sequence>
<feature type="compositionally biased region" description="Acidic residues" evidence="8">
    <location>
        <begin position="217"/>
        <end position="242"/>
    </location>
</feature>
<reference evidence="9" key="1">
    <citation type="journal article" date="2017" name="Nat. Genet.">
        <title>Contrasting evolutionary genome dynamics between domesticated and wild yeasts.</title>
        <authorList>
            <person name="Yue J.X."/>
            <person name="Li J."/>
            <person name="Aigrain L."/>
            <person name="Hallin J."/>
            <person name="Persson K."/>
            <person name="Oliver K."/>
            <person name="Bergstrom A."/>
            <person name="Coupland P."/>
            <person name="Warringer J."/>
            <person name="Lagomarsino M.C."/>
            <person name="Fischer G."/>
            <person name="Durbin R."/>
            <person name="Liti G."/>
        </authorList>
    </citation>
    <scope>NUCLEOTIDE SEQUENCE</scope>
    <source>
        <strain evidence="9">CBS432</strain>
    </source>
</reference>